<gene>
    <name evidence="3" type="ORF">cand_028620</name>
</gene>
<evidence type="ECO:0008006" key="5">
    <source>
        <dbReference type="Google" id="ProtNLM"/>
    </source>
</evidence>
<feature type="compositionally biased region" description="Polar residues" evidence="2">
    <location>
        <begin position="194"/>
        <end position="209"/>
    </location>
</feature>
<evidence type="ECO:0000256" key="2">
    <source>
        <dbReference type="SAM" id="MobiDB-lite"/>
    </source>
</evidence>
<dbReference type="RefSeq" id="XP_067068489.1">
    <property type="nucleotide sequence ID" value="XM_067213090.1"/>
</dbReference>
<keyword evidence="1" id="KW-0175">Coiled coil</keyword>
<dbReference type="VEuPathDB" id="CryptoDB:cand_028620"/>
<feature type="compositionally biased region" description="Polar residues" evidence="2">
    <location>
        <begin position="74"/>
        <end position="90"/>
    </location>
</feature>
<reference evidence="3 4" key="1">
    <citation type="submission" date="2016-10" db="EMBL/GenBank/DDBJ databases">
        <title>Reductive evolution of mitochondrial metabolism and differential evolution of invasion-related proteins in Cryptosporidium.</title>
        <authorList>
            <person name="Liu S."/>
            <person name="Roellig D.M."/>
            <person name="Guo Y."/>
            <person name="Li N."/>
            <person name="Frace M.A."/>
            <person name="Tang K."/>
            <person name="Zhang L."/>
            <person name="Feng Y."/>
            <person name="Xiao L."/>
        </authorList>
    </citation>
    <scope>NUCLEOTIDE SEQUENCE [LARGE SCALE GENOMIC DNA]</scope>
    <source>
        <strain evidence="3">30847</strain>
    </source>
</reference>
<comment type="caution">
    <text evidence="3">The sequence shown here is derived from an EMBL/GenBank/DDBJ whole genome shotgun (WGS) entry which is preliminary data.</text>
</comment>
<feature type="region of interest" description="Disordered" evidence="2">
    <location>
        <begin position="189"/>
        <end position="230"/>
    </location>
</feature>
<feature type="compositionally biased region" description="Gly residues" evidence="2">
    <location>
        <begin position="370"/>
        <end position="381"/>
    </location>
</feature>
<protein>
    <recommendedName>
        <fullName evidence="5">Spc7 kinetochore protein domain-containing protein</fullName>
    </recommendedName>
</protein>
<sequence>MELENVADLDTPKLISKSEYAESSSYSKSPLNRKKALYQFDNSATKKRNRNSTSLTPTIGTPGGTPYSLRSRSRVSIGNSDSKGDSQLSVNDAMQKSLSLKETSTERKRLNLGKKKSILPPLDLGIILEEEETVCDGSGNSSNRKINTSNTNSRRRRPIQISNKIKNSSEFMPADIRDSEDILKREQNDHKVNHSTSVHETIEASSTQGYIYKTPVRSKKDPNPKQAEELNGTSVAFESERISSTRIKDHRKSILKQHDLDNSNTATLAISKTPKSQKKVQFKVKSVIIDSNMPNSTLSNSCERMSLLSDLDEINSGQLYNFPSLEELIRTDDISHTTSCANTNTDHLKSNDPNSSSISEYALNANLSGRGNGGDSSGNGSGKSISVKSDVNKIETPILDNISNNVSSFLSSKDSCSNDHSSEDNKSSHDTDRNRFNCEGENNNLQVIGNSTKSEILYRDSIAPNVPGAFLSIVMKNLSYVNFSVEENQDESAKDDSLNLTNKYNNQDEIEIEKREINVQKQTQSSSTCSFSFKNEIPNLSNSLSISADKLSLDLKDKVIDENRILYSEQDSSIYPNAEIRIVAESEDSNEYISTSDIKSVDNLEITLEAENSKIVDNSLIEGDLVLESNSNNLVLSDDENIETKPEISQQDPNIGRDFEIKYEDSSEKISYKTTENRSDLNNSAYFSITPNTGTLVTINDTIPQGYTWDEFQSLLNLNYSENFNILDFEYENNKDTNDRIEKCKLLIKSIEDMSGGKNEQTFDIGITARSLTEYELHSINSQIWDEIEKSTLLDFYTNEIYQNYLKLTEEFCNSKLAKELATIVNKSRYGTKDDEKVKDELVKNIRRYFASNMYGNKAWLEWKERVIMPLKQKVILKLAGKIKQYNDIYQMYGNDKNKIKNAFVLLLTLESCHISEMNVYESYCNAIKIVRNNINNYREEINRSKKYIDSMNNKKKNLQILLMKEEELSNSLNLDLFNWKNKKSKLEKKLISLKQKEEFGGFTWNQFTINRFQANILPLINNSKYSVKPKISIEWNINDEELNKHKRSPTQDQNTNNQLKLICNYSSDKNIYSVNIPTRESMEIVTESNDIKYTCPVKLEIQLEADEESSIEYRMYCGYIEIIKLVLNYRLGLLYSKERDKHKDNCNHMLIVFIRSMFQACLILLWKVECMIFEVMNINKVFNLLTVEIDSDNNNSFKGGSVLRMNIPILTGAINISNSSPNTLVDNSPLVISPASSGLSSPHVPLRPIIRLSFNMVDSLFKSNGTLIGSIQDMDILNVLEDTRLNMKSLFEKQILEVTNPSWGDNAKSSKEYPISAVKIGKNCLLSIIQNTIQGGGGNKFLWQRPLERFAPRLLNAVQISKLHSEY</sequence>
<evidence type="ECO:0000313" key="3">
    <source>
        <dbReference type="EMBL" id="OII76643.1"/>
    </source>
</evidence>
<feature type="compositionally biased region" description="Low complexity" evidence="2">
    <location>
        <begin position="52"/>
        <end position="68"/>
    </location>
</feature>
<feature type="compositionally biased region" description="Basic and acidic residues" evidence="2">
    <location>
        <begin position="218"/>
        <end position="228"/>
    </location>
</feature>
<dbReference type="OrthoDB" id="342942at2759"/>
<evidence type="ECO:0000313" key="4">
    <source>
        <dbReference type="Proteomes" id="UP000186804"/>
    </source>
</evidence>
<accession>A0A1J4MT83</accession>
<keyword evidence="4" id="KW-1185">Reference proteome</keyword>
<name>A0A1J4MT83_9CRYT</name>
<feature type="coiled-coil region" evidence="1">
    <location>
        <begin position="921"/>
        <end position="997"/>
    </location>
</feature>
<feature type="compositionally biased region" description="Basic and acidic residues" evidence="2">
    <location>
        <begin position="416"/>
        <end position="438"/>
    </location>
</feature>
<feature type="region of interest" description="Disordered" evidence="2">
    <location>
        <begin position="134"/>
        <end position="157"/>
    </location>
</feature>
<proteinExistence type="predicted"/>
<evidence type="ECO:0000256" key="1">
    <source>
        <dbReference type="SAM" id="Coils"/>
    </source>
</evidence>
<feature type="region of interest" description="Disordered" evidence="2">
    <location>
        <begin position="413"/>
        <end position="438"/>
    </location>
</feature>
<dbReference type="Proteomes" id="UP000186804">
    <property type="component" value="Unassembled WGS sequence"/>
</dbReference>
<feature type="compositionally biased region" description="Low complexity" evidence="2">
    <location>
        <begin position="17"/>
        <end position="29"/>
    </location>
</feature>
<organism evidence="3 4">
    <name type="scientific">Cryptosporidium andersoni</name>
    <dbReference type="NCBI Taxonomy" id="117008"/>
    <lineage>
        <taxon>Eukaryota</taxon>
        <taxon>Sar</taxon>
        <taxon>Alveolata</taxon>
        <taxon>Apicomplexa</taxon>
        <taxon>Conoidasida</taxon>
        <taxon>Coccidia</taxon>
        <taxon>Eucoccidiorida</taxon>
        <taxon>Eimeriorina</taxon>
        <taxon>Cryptosporidiidae</taxon>
        <taxon>Cryptosporidium</taxon>
    </lineage>
</organism>
<dbReference type="GeneID" id="92367046"/>
<dbReference type="EMBL" id="LRBS01000055">
    <property type="protein sequence ID" value="OII76643.1"/>
    <property type="molecule type" value="Genomic_DNA"/>
</dbReference>
<feature type="compositionally biased region" description="Low complexity" evidence="2">
    <location>
        <begin position="140"/>
        <end position="152"/>
    </location>
</feature>
<feature type="region of interest" description="Disordered" evidence="2">
    <location>
        <begin position="1"/>
        <end position="90"/>
    </location>
</feature>
<feature type="region of interest" description="Disordered" evidence="2">
    <location>
        <begin position="365"/>
        <end position="386"/>
    </location>
</feature>